<evidence type="ECO:0000313" key="2">
    <source>
        <dbReference type="Proteomes" id="UP000028411"/>
    </source>
</evidence>
<organism evidence="1 2">
    <name type="scientific">Sphingobium chlorophenolicum</name>
    <dbReference type="NCBI Taxonomy" id="46429"/>
    <lineage>
        <taxon>Bacteria</taxon>
        <taxon>Pseudomonadati</taxon>
        <taxon>Pseudomonadota</taxon>
        <taxon>Alphaproteobacteria</taxon>
        <taxon>Sphingomonadales</taxon>
        <taxon>Sphingomonadaceae</taxon>
        <taxon>Sphingobium</taxon>
    </lineage>
</organism>
<dbReference type="EMBL" id="JFHR01000049">
    <property type="protein sequence ID" value="KEQ52188.1"/>
    <property type="molecule type" value="Genomic_DNA"/>
</dbReference>
<dbReference type="Proteomes" id="UP000028411">
    <property type="component" value="Unassembled WGS sequence"/>
</dbReference>
<proteinExistence type="predicted"/>
<reference evidence="1 2" key="1">
    <citation type="submission" date="2014-02" db="EMBL/GenBank/DDBJ databases">
        <title>Whole genome sequence of Sphingobium chlorophenolicum NBRC 16172.</title>
        <authorList>
            <person name="Gan H.M."/>
            <person name="Gan H.Y."/>
            <person name="Chew T.H."/>
            <person name="Savka M.A."/>
        </authorList>
    </citation>
    <scope>NUCLEOTIDE SEQUENCE [LARGE SCALE GENOMIC DNA]</scope>
    <source>
        <strain evidence="1 2">NBRC 16172</strain>
    </source>
</reference>
<protein>
    <submittedName>
        <fullName evidence="1">Uncharacterized protein</fullName>
    </submittedName>
</protein>
<gene>
    <name evidence="1" type="ORF">BV95_03526</name>
</gene>
<dbReference type="eggNOG" id="ENOG502ZPWP">
    <property type="taxonomic scope" value="Bacteria"/>
</dbReference>
<comment type="caution">
    <text evidence="1">The sequence shown here is derived from an EMBL/GenBank/DDBJ whole genome shotgun (WGS) entry which is preliminary data.</text>
</comment>
<evidence type="ECO:0000313" key="1">
    <source>
        <dbReference type="EMBL" id="KEQ52188.1"/>
    </source>
</evidence>
<sequence length="88" mass="8795">MAQSFLHAGEHGLVVAGFEVDHAIACEACLGNGGRKQVGASDAPKDFALGAGGKACAERRSSCAIDGAVTAAGDFMQRAECEATAGEP</sequence>
<name>A0A081RAG5_SPHCR</name>
<accession>A0A081RAG5</accession>
<dbReference type="AlphaFoldDB" id="A0A081RAG5"/>